<accession>A0A183XDU0</accession>
<comment type="similarity">
    <text evidence="2 14">Belongs to the ANKZF1/VMS1 family.</text>
</comment>
<evidence type="ECO:0000259" key="16">
    <source>
        <dbReference type="PROSITE" id="PS52044"/>
    </source>
</evidence>
<reference evidence="18" key="2">
    <citation type="journal article" date="2016" name="Mol. Ecol.">
        <title>Population genomics of the filarial nematode parasite Wuchereria bancrofti from mosquitoes.</title>
        <authorList>
            <person name="Small S.T."/>
            <person name="Reimer L.J."/>
            <person name="Tisch D.J."/>
            <person name="King C.L."/>
            <person name="Christensen B.M."/>
            <person name="Siba P.M."/>
            <person name="Kazura J.W."/>
            <person name="Serre D."/>
            <person name="Zimmerman P.A."/>
        </authorList>
    </citation>
    <scope>NUCLEOTIDE SEQUENCE</scope>
    <source>
        <strain evidence="18">pt0022</strain>
    </source>
</reference>
<dbReference type="InterPro" id="IPR041540">
    <property type="entry name" value="VATC"/>
</dbReference>
<keyword evidence="7 14" id="KW-0255">Endonuclease</keyword>
<feature type="domain" description="VLRF1" evidence="16">
    <location>
        <begin position="152"/>
        <end position="294"/>
    </location>
</feature>
<keyword evidence="9 14" id="KW-0378">Hydrolase</keyword>
<evidence type="ECO:0000313" key="20">
    <source>
        <dbReference type="WBParaSite" id="maker-PairedContig_810-snap-gene-0.24-mRNA-1"/>
    </source>
</evidence>
<dbReference type="InterPro" id="IPR036770">
    <property type="entry name" value="Ankyrin_rpt-contain_sf"/>
</dbReference>
<dbReference type="OMA" id="GPHIFMC"/>
<dbReference type="PROSITE" id="PS50088">
    <property type="entry name" value="ANK_REPEAT"/>
    <property type="match status" value="1"/>
</dbReference>
<gene>
    <name evidence="17" type="ORF">WBA_LOCUS10797</name>
</gene>
<dbReference type="FunCoup" id="A0A183XDU0">
    <property type="interactions" value="751"/>
</dbReference>
<evidence type="ECO:0000256" key="7">
    <source>
        <dbReference type="ARBA" id="ARBA00022759"/>
    </source>
</evidence>
<dbReference type="GO" id="GO:0008270">
    <property type="term" value="F:zinc ion binding"/>
    <property type="evidence" value="ECO:0007669"/>
    <property type="project" value="UniProtKB-KW"/>
</dbReference>
<dbReference type="GO" id="GO:0005737">
    <property type="term" value="C:cytoplasm"/>
    <property type="evidence" value="ECO:0007669"/>
    <property type="project" value="UniProtKB-SubCell"/>
</dbReference>
<keyword evidence="3 14" id="KW-0963">Cytoplasm</keyword>
<evidence type="ECO:0000256" key="6">
    <source>
        <dbReference type="ARBA" id="ARBA00022737"/>
    </source>
</evidence>
<dbReference type="AlphaFoldDB" id="A0A183XDU0"/>
<evidence type="ECO:0000256" key="5">
    <source>
        <dbReference type="ARBA" id="ARBA00022723"/>
    </source>
</evidence>
<keyword evidence="10" id="KW-0862">Zinc</keyword>
<dbReference type="PANTHER" id="PTHR16036">
    <property type="entry name" value="ANKYRIN REPEAT AND ZINC FINGER DOMAIN-CONTAINING PROTEIN 1"/>
    <property type="match status" value="1"/>
</dbReference>
<dbReference type="SUPFAM" id="SSF48403">
    <property type="entry name" value="Ankyrin repeat"/>
    <property type="match status" value="1"/>
</dbReference>
<evidence type="ECO:0000256" key="12">
    <source>
        <dbReference type="ARBA" id="ARBA00023054"/>
    </source>
</evidence>
<reference evidence="20" key="3">
    <citation type="submission" date="2016-11" db="UniProtKB">
        <authorList>
            <consortium name="WormBaseParasite"/>
        </authorList>
    </citation>
    <scope>IDENTIFICATION</scope>
    <source>
        <strain evidence="20 21">pt0022</strain>
    </source>
</reference>
<evidence type="ECO:0000256" key="9">
    <source>
        <dbReference type="ARBA" id="ARBA00022801"/>
    </source>
</evidence>
<dbReference type="WBParaSite" id="maker-PairedContig_810-snap-gene-0.24-mRNA-1">
    <property type="protein sequence ID" value="maker-PairedContig_810-snap-gene-0.24-mRNA-1"/>
    <property type="gene ID" value="maker-PairedContig_810-snap-gene-0.24"/>
</dbReference>
<evidence type="ECO:0000313" key="17">
    <source>
        <dbReference type="EMBL" id="VDM19759.1"/>
    </source>
</evidence>
<dbReference type="Pfam" id="PF18716">
    <property type="entry name" value="VATC"/>
    <property type="match status" value="1"/>
</dbReference>
<dbReference type="WBParaSite" id="mrna-Wban_04162">
    <property type="protein sequence ID" value="mrna-Wban_04162"/>
    <property type="gene ID" value="Wban_04162"/>
</dbReference>
<name>A0A183XDU0_WUCBA</name>
<feature type="region of interest" description="Disordered" evidence="15">
    <location>
        <begin position="507"/>
        <end position="528"/>
    </location>
</feature>
<proteinExistence type="inferred from homology"/>
<dbReference type="Proteomes" id="UP000270924">
    <property type="component" value="Unassembled WGS sequence"/>
</dbReference>
<dbReference type="InterPro" id="IPR041175">
    <property type="entry name" value="VLRF1/Vms1"/>
</dbReference>
<evidence type="ECO:0000256" key="13">
    <source>
        <dbReference type="PROSITE-ProRule" id="PRU00023"/>
    </source>
</evidence>
<dbReference type="InterPro" id="IPR002110">
    <property type="entry name" value="Ankyrin_rpt"/>
</dbReference>
<dbReference type="Pfam" id="PF18826">
    <property type="entry name" value="bVLRF1"/>
    <property type="match status" value="1"/>
</dbReference>
<dbReference type="PROSITE" id="PS52044">
    <property type="entry name" value="VLRF1"/>
    <property type="match status" value="1"/>
</dbReference>
<dbReference type="Proteomes" id="UP000093561">
    <property type="component" value="Unassembled WGS sequence"/>
</dbReference>
<evidence type="ECO:0000256" key="14">
    <source>
        <dbReference type="PROSITE-ProRule" id="PRU01389"/>
    </source>
</evidence>
<dbReference type="Gene3D" id="1.25.40.20">
    <property type="entry name" value="Ankyrin repeat-containing domain"/>
    <property type="match status" value="1"/>
</dbReference>
<keyword evidence="4 14" id="KW-0540">Nuclease</keyword>
<evidence type="ECO:0000256" key="8">
    <source>
        <dbReference type="ARBA" id="ARBA00022771"/>
    </source>
</evidence>
<keyword evidence="5" id="KW-0479">Metal-binding</keyword>
<keyword evidence="6" id="KW-0677">Repeat</keyword>
<keyword evidence="11 13" id="KW-0040">ANK repeat</keyword>
<dbReference type="OrthoDB" id="429841at2759"/>
<evidence type="ECO:0000256" key="2">
    <source>
        <dbReference type="ARBA" id="ARBA00009262"/>
    </source>
</evidence>
<evidence type="ECO:0000256" key="1">
    <source>
        <dbReference type="ARBA" id="ARBA00004496"/>
    </source>
</evidence>
<keyword evidence="12" id="KW-0175">Coiled coil</keyword>
<dbReference type="EMBL" id="UYWW01012219">
    <property type="protein sequence ID" value="VDM19759.1"/>
    <property type="molecule type" value="Genomic_DNA"/>
</dbReference>
<comment type="subcellular location">
    <subcellularLocation>
        <location evidence="1">Cytoplasm</location>
    </subcellularLocation>
</comment>
<keyword evidence="19" id="KW-1185">Reference proteome</keyword>
<dbReference type="GO" id="GO:0016787">
    <property type="term" value="F:hydrolase activity"/>
    <property type="evidence" value="ECO:0007669"/>
    <property type="project" value="UniProtKB-KW"/>
</dbReference>
<evidence type="ECO:0000256" key="3">
    <source>
        <dbReference type="ARBA" id="ARBA00022490"/>
    </source>
</evidence>
<dbReference type="GO" id="GO:0004519">
    <property type="term" value="F:endonuclease activity"/>
    <property type="evidence" value="ECO:0007669"/>
    <property type="project" value="UniProtKB-KW"/>
</dbReference>
<reference evidence="17 19" key="4">
    <citation type="submission" date="2018-11" db="EMBL/GenBank/DDBJ databases">
        <authorList>
            <consortium name="Pathogen Informatics"/>
        </authorList>
    </citation>
    <scope>NUCLEOTIDE SEQUENCE [LARGE SCALE GENOMIC DNA]</scope>
</reference>
<comment type="domain">
    <text evidence="14">The VLRF1 domain mediates binding to the 60S ribosomal subunit.</text>
</comment>
<sequence length="612" mass="70852">MMKTASSKISYSINDSRWSEAVVEPYNFINVTEEVQPMESYFEKQDCGLSCTICKAPIEEDRIDLIAHYKSDWHRHNLHRVLKGRPLLTEDEFEQAISDNDQLSSLDTESDDEIKPFTGGAHAYFLSDKMVYSIYRCILLKNEVMSRSLFIRPLDCAILLLSAGHFCGGIFENNKLVVHKSFHRYVIRAKQGTSQSVSDARRSAAKSAGASVRRYNEKALKEEIQCLLANWSKLLEQSPLIFVRCPMSLRHVFFEETKNFKLRKDDERLRTIPFETRRPTVDELQRTWSRLKIIRSHGSVVNFNEEQERLKKLRKKQKRLFRRKMSGVNYPSSESLESDNDNATGEMNQQQPEVVMNISNEGKKNSKQCGAVVNVLSDVNVQALYASIRLNSVSKLHQLLESNEERKEKFLKYIREVRFPPTSSTFLHVVARRGAVEIMEELLLLGCDPTVKDSDGKVPYQVAQNRAVRQAFSKFRSEHPDAFNWNISQIPELAVLSEEQLAKEAEKKRVQREKKKQRDKAKRIVKHQERIEQEQRQKYLALSDREKRALAAERRLAASLQKGCQIVENDGSRCFKCGTVLISKHFEYCDNRFCSLACLQQHRREHPPQLIS</sequence>
<feature type="active site" evidence="14">
    <location>
        <position position="195"/>
    </location>
</feature>
<organism evidence="20">
    <name type="scientific">Wuchereria bancrofti</name>
    <dbReference type="NCBI Taxonomy" id="6293"/>
    <lineage>
        <taxon>Eukaryota</taxon>
        <taxon>Metazoa</taxon>
        <taxon>Ecdysozoa</taxon>
        <taxon>Nematoda</taxon>
        <taxon>Chromadorea</taxon>
        <taxon>Rhabditida</taxon>
        <taxon>Spirurina</taxon>
        <taxon>Spiruromorpha</taxon>
        <taxon>Filarioidea</taxon>
        <taxon>Onchocercidae</taxon>
        <taxon>Wuchereria</taxon>
    </lineage>
</organism>
<evidence type="ECO:0000256" key="4">
    <source>
        <dbReference type="ARBA" id="ARBA00022722"/>
    </source>
</evidence>
<dbReference type="InterPro" id="IPR047139">
    <property type="entry name" value="ANKZ1/VMS1"/>
</dbReference>
<evidence type="ECO:0000256" key="10">
    <source>
        <dbReference type="ARBA" id="ARBA00022833"/>
    </source>
</evidence>
<protein>
    <submittedName>
        <fullName evidence="20 21">ANK_REP_REGION domain-containing protein</fullName>
    </submittedName>
</protein>
<evidence type="ECO:0000256" key="15">
    <source>
        <dbReference type="SAM" id="MobiDB-lite"/>
    </source>
</evidence>
<dbReference type="PANTHER" id="PTHR16036:SF2">
    <property type="entry name" value="TRNA ENDONUCLEASE ANKZF1"/>
    <property type="match status" value="1"/>
</dbReference>
<evidence type="ECO:0000313" key="19">
    <source>
        <dbReference type="Proteomes" id="UP000270924"/>
    </source>
</evidence>
<feature type="repeat" description="ANK" evidence="13">
    <location>
        <begin position="422"/>
        <end position="454"/>
    </location>
</feature>
<feature type="compositionally biased region" description="Basic residues" evidence="15">
    <location>
        <begin position="509"/>
        <end position="525"/>
    </location>
</feature>
<dbReference type="GO" id="GO:0036503">
    <property type="term" value="P:ERAD pathway"/>
    <property type="evidence" value="ECO:0007669"/>
    <property type="project" value="TreeGrafter"/>
</dbReference>
<reference evidence="18" key="1">
    <citation type="submission" date="2015-03" db="EMBL/GenBank/DDBJ databases">
        <title>Wuchereria bancrofti Genome Sequencing Papua New Guinea Strain.</title>
        <authorList>
            <person name="Small S.T."/>
            <person name="Serre D."/>
            <person name="Zimmerman P.A."/>
        </authorList>
    </citation>
    <scope>NUCLEOTIDE SEQUENCE [LARGE SCALE GENOMIC DNA]</scope>
    <source>
        <strain evidence="18">pt0022</strain>
    </source>
</reference>
<keyword evidence="8" id="KW-0863">Zinc-finger</keyword>
<evidence type="ECO:0000313" key="18">
    <source>
        <dbReference type="Proteomes" id="UP000093561"/>
    </source>
</evidence>
<dbReference type="STRING" id="6293.A0A183XDU0"/>
<evidence type="ECO:0000256" key="11">
    <source>
        <dbReference type="ARBA" id="ARBA00023043"/>
    </source>
</evidence>
<evidence type="ECO:0000313" key="21">
    <source>
        <dbReference type="WBParaSite" id="mrna-Wban_04162"/>
    </source>
</evidence>